<protein>
    <submittedName>
        <fullName evidence="1">Uncharacterized protein</fullName>
    </submittedName>
</protein>
<dbReference type="EMBL" id="JAPDHZ010000008">
    <property type="protein sequence ID" value="MDG0795219.1"/>
    <property type="molecule type" value="Genomic_DNA"/>
</dbReference>
<dbReference type="RefSeq" id="WP_090116827.1">
    <property type="nucleotide sequence ID" value="NZ_JAPDHZ010000008.1"/>
</dbReference>
<gene>
    <name evidence="1" type="ORF">OMP38_33615</name>
</gene>
<reference evidence="1 2" key="1">
    <citation type="submission" date="2022-10" db="EMBL/GenBank/DDBJ databases">
        <title>Comparative genomic analysis of Cohnella hashimotonis sp. nov., isolated from the International Space Station.</title>
        <authorList>
            <person name="Simpson A."/>
            <person name="Venkateswaran K."/>
        </authorList>
    </citation>
    <scope>NUCLEOTIDE SEQUENCE [LARGE SCALE GENOMIC DNA]</scope>
    <source>
        <strain evidence="1 2">DSM 18997</strain>
    </source>
</reference>
<dbReference type="AlphaFoldDB" id="A0A9X4KPJ6"/>
<evidence type="ECO:0000313" key="2">
    <source>
        <dbReference type="Proteomes" id="UP001153387"/>
    </source>
</evidence>
<keyword evidence="2" id="KW-1185">Reference proteome</keyword>
<sequence>MKPTSPHWSFVDFAAQLADLKDDRYRQLLALTTLIEVLVDKGIVTAEELRLKSEEMEEELERHLL</sequence>
<comment type="caution">
    <text evidence="1">The sequence shown here is derived from an EMBL/GenBank/DDBJ whole genome shotgun (WGS) entry which is preliminary data.</text>
</comment>
<accession>A0A9X4KPJ6</accession>
<proteinExistence type="predicted"/>
<dbReference type="Proteomes" id="UP001153387">
    <property type="component" value="Unassembled WGS sequence"/>
</dbReference>
<organism evidence="1 2">
    <name type="scientific">Cohnella ginsengisoli</name>
    <dbReference type="NCBI Taxonomy" id="425004"/>
    <lineage>
        <taxon>Bacteria</taxon>
        <taxon>Bacillati</taxon>
        <taxon>Bacillota</taxon>
        <taxon>Bacilli</taxon>
        <taxon>Bacillales</taxon>
        <taxon>Paenibacillaceae</taxon>
        <taxon>Cohnella</taxon>
    </lineage>
</organism>
<evidence type="ECO:0000313" key="1">
    <source>
        <dbReference type="EMBL" id="MDG0795219.1"/>
    </source>
</evidence>
<name>A0A9X4KPJ6_9BACL</name>